<keyword evidence="10" id="KW-0902">Two-component regulatory system</keyword>
<dbReference type="Gene3D" id="6.10.340.10">
    <property type="match status" value="1"/>
</dbReference>
<gene>
    <name evidence="15" type="ORF">ACFQ3W_04035</name>
</gene>
<dbReference type="Proteomes" id="UP001597262">
    <property type="component" value="Unassembled WGS sequence"/>
</dbReference>
<keyword evidence="16" id="KW-1185">Reference proteome</keyword>
<evidence type="ECO:0000259" key="14">
    <source>
        <dbReference type="PROSITE" id="PS50885"/>
    </source>
</evidence>
<evidence type="ECO:0000256" key="4">
    <source>
        <dbReference type="ARBA" id="ARBA00022475"/>
    </source>
</evidence>
<evidence type="ECO:0000256" key="3">
    <source>
        <dbReference type="ARBA" id="ARBA00012438"/>
    </source>
</evidence>
<dbReference type="InterPro" id="IPR003660">
    <property type="entry name" value="HAMP_dom"/>
</dbReference>
<dbReference type="SMART" id="SM00387">
    <property type="entry name" value="HATPase_c"/>
    <property type="match status" value="1"/>
</dbReference>
<evidence type="ECO:0000256" key="9">
    <source>
        <dbReference type="ARBA" id="ARBA00022840"/>
    </source>
</evidence>
<name>A0ABW3RTL7_9BACL</name>
<evidence type="ECO:0000256" key="7">
    <source>
        <dbReference type="ARBA" id="ARBA00022741"/>
    </source>
</evidence>
<proteinExistence type="predicted"/>
<keyword evidence="12" id="KW-1133">Transmembrane helix</keyword>
<dbReference type="GO" id="GO:0004673">
    <property type="term" value="F:protein histidine kinase activity"/>
    <property type="evidence" value="ECO:0007669"/>
    <property type="project" value="UniProtKB-EC"/>
</dbReference>
<evidence type="ECO:0000256" key="10">
    <source>
        <dbReference type="ARBA" id="ARBA00023012"/>
    </source>
</evidence>
<feature type="domain" description="HAMP" evidence="14">
    <location>
        <begin position="315"/>
        <end position="367"/>
    </location>
</feature>
<dbReference type="InterPro" id="IPR005467">
    <property type="entry name" value="His_kinase_dom"/>
</dbReference>
<sequence>MKHRRFISIQYKMIIFSFSLILIVLLIFGSIVYEKSRSIVRDKVSLSNLNTVSQIGSSIDIIMQDIHDISLFLIQSEDVRRYLKLKKSGNIDEAYSLQSNIQDALLNLTSSKMYIDNIYIQGFNGMNFTLQRFRSSVSDERVAQIVKLKGKDYWSFNQVSSNNGTIKNYISMERAINDIDNVSHSLGVLKIEVGENILSSIFRERLSNSQGQYYLLDRSNKIISALDTSKIGVQIDSELINNYSFKDQRGSFTVSVGGTRYLATYYRLPREGWLLIGLEPLHIMLRENNVIFNVILTAAIVSVVICVFAISIFSVRLLGPLGKMRLMMKKIEIEDFNVQLPVKGNDEIALLGQSFNKMSARLRELVHEVYTFQLRQKEAELKSLQAQINPHFLYNTMDMIYWMARMEKAFETSRLVEATSKLFRLSLNSGQEITSVRNEVEHIRNYIVIQQKRYEDAIEFSLDVDDSILHFMTIKLILQPLVENAIYHGIEKAGGKGTVQIRVYGDGDDLIYQVIDNGAGMDPEEINKLLVSPEKENRGFGIKNVNDRIQLYFGDGYGLSFAWSPESGTVVTAKQPKKENISK</sequence>
<keyword evidence="9" id="KW-0067">ATP-binding</keyword>
<dbReference type="SMART" id="SM00304">
    <property type="entry name" value="HAMP"/>
    <property type="match status" value="1"/>
</dbReference>
<evidence type="ECO:0000259" key="13">
    <source>
        <dbReference type="PROSITE" id="PS50109"/>
    </source>
</evidence>
<dbReference type="Gene3D" id="3.30.565.10">
    <property type="entry name" value="Histidine kinase-like ATPase, C-terminal domain"/>
    <property type="match status" value="1"/>
</dbReference>
<keyword evidence="6 15" id="KW-0808">Transferase</keyword>
<dbReference type="PROSITE" id="PS50109">
    <property type="entry name" value="HIS_KIN"/>
    <property type="match status" value="1"/>
</dbReference>
<dbReference type="InterPro" id="IPR036890">
    <property type="entry name" value="HATPase_C_sf"/>
</dbReference>
<comment type="catalytic activity">
    <reaction evidence="1">
        <text>ATP + protein L-histidine = ADP + protein N-phospho-L-histidine.</text>
        <dbReference type="EC" id="2.7.13.3"/>
    </reaction>
</comment>
<comment type="subcellular location">
    <subcellularLocation>
        <location evidence="2">Cell membrane</location>
        <topology evidence="2">Multi-pass membrane protein</topology>
    </subcellularLocation>
</comment>
<dbReference type="EC" id="2.7.13.3" evidence="3"/>
<evidence type="ECO:0000256" key="11">
    <source>
        <dbReference type="ARBA" id="ARBA00023136"/>
    </source>
</evidence>
<dbReference type="Pfam" id="PF00672">
    <property type="entry name" value="HAMP"/>
    <property type="match status" value="1"/>
</dbReference>
<dbReference type="InterPro" id="IPR050640">
    <property type="entry name" value="Bact_2-comp_sensor_kinase"/>
</dbReference>
<evidence type="ECO:0000256" key="8">
    <source>
        <dbReference type="ARBA" id="ARBA00022777"/>
    </source>
</evidence>
<feature type="domain" description="Histidine kinase" evidence="13">
    <location>
        <begin position="474"/>
        <end position="579"/>
    </location>
</feature>
<dbReference type="Pfam" id="PF06580">
    <property type="entry name" value="His_kinase"/>
    <property type="match status" value="1"/>
</dbReference>
<keyword evidence="5" id="KW-0597">Phosphoprotein</keyword>
<organism evidence="15 16">
    <name type="scientific">Paenibacillus puldeungensis</name>
    <dbReference type="NCBI Taxonomy" id="696536"/>
    <lineage>
        <taxon>Bacteria</taxon>
        <taxon>Bacillati</taxon>
        <taxon>Bacillota</taxon>
        <taxon>Bacilli</taxon>
        <taxon>Bacillales</taxon>
        <taxon>Paenibacillaceae</taxon>
        <taxon>Paenibacillus</taxon>
    </lineage>
</organism>
<dbReference type="SUPFAM" id="SSF55874">
    <property type="entry name" value="ATPase domain of HSP90 chaperone/DNA topoisomerase II/histidine kinase"/>
    <property type="match status" value="1"/>
</dbReference>
<evidence type="ECO:0000313" key="15">
    <source>
        <dbReference type="EMBL" id="MFD1175470.1"/>
    </source>
</evidence>
<protein>
    <recommendedName>
        <fullName evidence="3">histidine kinase</fullName>
        <ecNumber evidence="3">2.7.13.3</ecNumber>
    </recommendedName>
</protein>
<evidence type="ECO:0000313" key="16">
    <source>
        <dbReference type="Proteomes" id="UP001597262"/>
    </source>
</evidence>
<evidence type="ECO:0000256" key="2">
    <source>
        <dbReference type="ARBA" id="ARBA00004651"/>
    </source>
</evidence>
<evidence type="ECO:0000256" key="12">
    <source>
        <dbReference type="SAM" id="Phobius"/>
    </source>
</evidence>
<dbReference type="PANTHER" id="PTHR34220:SF7">
    <property type="entry name" value="SENSOR HISTIDINE KINASE YPDA"/>
    <property type="match status" value="1"/>
</dbReference>
<dbReference type="InterPro" id="IPR003594">
    <property type="entry name" value="HATPase_dom"/>
</dbReference>
<keyword evidence="11 12" id="KW-0472">Membrane</keyword>
<dbReference type="Gene3D" id="3.30.450.20">
    <property type="entry name" value="PAS domain"/>
    <property type="match status" value="1"/>
</dbReference>
<keyword evidence="4" id="KW-1003">Cell membrane</keyword>
<evidence type="ECO:0000256" key="6">
    <source>
        <dbReference type="ARBA" id="ARBA00022679"/>
    </source>
</evidence>
<reference evidence="16" key="1">
    <citation type="journal article" date="2019" name="Int. J. Syst. Evol. Microbiol.">
        <title>The Global Catalogue of Microorganisms (GCM) 10K type strain sequencing project: providing services to taxonomists for standard genome sequencing and annotation.</title>
        <authorList>
            <consortium name="The Broad Institute Genomics Platform"/>
            <consortium name="The Broad Institute Genome Sequencing Center for Infectious Disease"/>
            <person name="Wu L."/>
            <person name="Ma J."/>
        </authorList>
    </citation>
    <scope>NUCLEOTIDE SEQUENCE [LARGE SCALE GENOMIC DNA]</scope>
    <source>
        <strain evidence="16">CCUG 59189</strain>
    </source>
</reference>
<dbReference type="PANTHER" id="PTHR34220">
    <property type="entry name" value="SENSOR HISTIDINE KINASE YPDA"/>
    <property type="match status" value="1"/>
</dbReference>
<feature type="transmembrane region" description="Helical" evidence="12">
    <location>
        <begin position="12"/>
        <end position="33"/>
    </location>
</feature>
<evidence type="ECO:0000256" key="1">
    <source>
        <dbReference type="ARBA" id="ARBA00000085"/>
    </source>
</evidence>
<dbReference type="InterPro" id="IPR010559">
    <property type="entry name" value="Sig_transdc_His_kin_internal"/>
</dbReference>
<dbReference type="RefSeq" id="WP_379316857.1">
    <property type="nucleotide sequence ID" value="NZ_JBHTLM010000002.1"/>
</dbReference>
<keyword evidence="8 15" id="KW-0418">Kinase</keyword>
<dbReference type="EMBL" id="JBHTLM010000002">
    <property type="protein sequence ID" value="MFD1175470.1"/>
    <property type="molecule type" value="Genomic_DNA"/>
</dbReference>
<comment type="caution">
    <text evidence="15">The sequence shown here is derived from an EMBL/GenBank/DDBJ whole genome shotgun (WGS) entry which is preliminary data.</text>
</comment>
<dbReference type="CDD" id="cd06225">
    <property type="entry name" value="HAMP"/>
    <property type="match status" value="1"/>
</dbReference>
<dbReference type="SUPFAM" id="SSF158472">
    <property type="entry name" value="HAMP domain-like"/>
    <property type="match status" value="1"/>
</dbReference>
<feature type="transmembrane region" description="Helical" evidence="12">
    <location>
        <begin position="290"/>
        <end position="319"/>
    </location>
</feature>
<keyword evidence="7" id="KW-0547">Nucleotide-binding</keyword>
<accession>A0ABW3RTL7</accession>
<keyword evidence="12" id="KW-0812">Transmembrane</keyword>
<dbReference type="Pfam" id="PF02518">
    <property type="entry name" value="HATPase_c"/>
    <property type="match status" value="1"/>
</dbReference>
<dbReference type="PROSITE" id="PS50885">
    <property type="entry name" value="HAMP"/>
    <property type="match status" value="1"/>
</dbReference>
<evidence type="ECO:0000256" key="5">
    <source>
        <dbReference type="ARBA" id="ARBA00022553"/>
    </source>
</evidence>